<proteinExistence type="predicted"/>
<reference evidence="2 3" key="1">
    <citation type="submission" date="2023-04" db="EMBL/GenBank/DDBJ databases">
        <title>Genomic of Lysinibacillus capsici TSBLM.</title>
        <authorList>
            <person name="Hu X.S."/>
            <person name="Yu C.H."/>
        </authorList>
    </citation>
    <scope>NUCLEOTIDE SEQUENCE [LARGE SCALE GENOMIC DNA]</scope>
    <source>
        <strain evidence="2 3">TSBLM</strain>
    </source>
</reference>
<feature type="chain" id="PRO_5046487631" description="TPM domain-containing protein" evidence="1">
    <location>
        <begin position="27"/>
        <end position="209"/>
    </location>
</feature>
<dbReference type="EMBL" id="CP122283">
    <property type="protein sequence ID" value="WGF38991.1"/>
    <property type="molecule type" value="Genomic_DNA"/>
</dbReference>
<evidence type="ECO:0000256" key="1">
    <source>
        <dbReference type="SAM" id="SignalP"/>
    </source>
</evidence>
<keyword evidence="3" id="KW-1185">Reference proteome</keyword>
<sequence length="209" mass="23109">MRKFKLMTILMITMTLLFSGVSSSYAISTVESMNQEQKLENDLAEALELIFDKAVLKNNKEVIVGYDREIIETELKGNSMKEAIIEGLEVENLLISSEDVNIISEPQITLFAVACEWHGKRETMEFRAAENECIKEGLSSYFGIATSLTIIVDAIRASNFKQAAKLILKEFPKKVAGATLPGLVINLSVISVSCSTKMNKLFPGSSNCE</sequence>
<name>A0ABY8KMS1_9BACI</name>
<feature type="signal peptide" evidence="1">
    <location>
        <begin position="1"/>
        <end position="26"/>
    </location>
</feature>
<gene>
    <name evidence="2" type="ORF">QBO96_01655</name>
</gene>
<evidence type="ECO:0000313" key="2">
    <source>
        <dbReference type="EMBL" id="WGF38991.1"/>
    </source>
</evidence>
<keyword evidence="1" id="KW-0732">Signal</keyword>
<evidence type="ECO:0000313" key="3">
    <source>
        <dbReference type="Proteomes" id="UP001244564"/>
    </source>
</evidence>
<evidence type="ECO:0008006" key="4">
    <source>
        <dbReference type="Google" id="ProtNLM"/>
    </source>
</evidence>
<organism evidence="2 3">
    <name type="scientific">Lysinibacillus capsici</name>
    <dbReference type="NCBI Taxonomy" id="2115968"/>
    <lineage>
        <taxon>Bacteria</taxon>
        <taxon>Bacillati</taxon>
        <taxon>Bacillota</taxon>
        <taxon>Bacilli</taxon>
        <taxon>Bacillales</taxon>
        <taxon>Bacillaceae</taxon>
        <taxon>Lysinibacillus</taxon>
    </lineage>
</organism>
<accession>A0ABY8KMS1</accession>
<dbReference type="Proteomes" id="UP001244564">
    <property type="component" value="Chromosome"/>
</dbReference>
<dbReference type="RefSeq" id="WP_066037853.1">
    <property type="nucleotide sequence ID" value="NZ_CP122283.1"/>
</dbReference>
<protein>
    <recommendedName>
        <fullName evidence="4">TPM domain-containing protein</fullName>
    </recommendedName>
</protein>